<evidence type="ECO:0000313" key="2">
    <source>
        <dbReference type="Proteomes" id="UP001295423"/>
    </source>
</evidence>
<sequence length="84" mass="9103">MNFSNHFISSTIQYSLKQLSDCRHGFLGLGHNVGAIFLIVNPADERCHAVILGPLILAKSFRTVTAANGSPILLALFPSCSNKF</sequence>
<dbReference type="EMBL" id="CAKOGP040002442">
    <property type="protein sequence ID" value="CAJ1969975.1"/>
    <property type="molecule type" value="Genomic_DNA"/>
</dbReference>
<reference evidence="1" key="1">
    <citation type="submission" date="2023-08" db="EMBL/GenBank/DDBJ databases">
        <authorList>
            <person name="Audoor S."/>
            <person name="Bilcke G."/>
        </authorList>
    </citation>
    <scope>NUCLEOTIDE SEQUENCE</scope>
</reference>
<comment type="caution">
    <text evidence="1">The sequence shown here is derived from an EMBL/GenBank/DDBJ whole genome shotgun (WGS) entry which is preliminary data.</text>
</comment>
<accession>A0AAD2GCX1</accession>
<dbReference type="AlphaFoldDB" id="A0AAD2GCX1"/>
<evidence type="ECO:0000313" key="1">
    <source>
        <dbReference type="EMBL" id="CAJ1969975.1"/>
    </source>
</evidence>
<name>A0AAD2GCX1_9STRA</name>
<keyword evidence="2" id="KW-1185">Reference proteome</keyword>
<organism evidence="1 2">
    <name type="scientific">Cylindrotheca closterium</name>
    <dbReference type="NCBI Taxonomy" id="2856"/>
    <lineage>
        <taxon>Eukaryota</taxon>
        <taxon>Sar</taxon>
        <taxon>Stramenopiles</taxon>
        <taxon>Ochrophyta</taxon>
        <taxon>Bacillariophyta</taxon>
        <taxon>Bacillariophyceae</taxon>
        <taxon>Bacillariophycidae</taxon>
        <taxon>Bacillariales</taxon>
        <taxon>Bacillariaceae</taxon>
        <taxon>Cylindrotheca</taxon>
    </lineage>
</organism>
<gene>
    <name evidence="1" type="ORF">CYCCA115_LOCUS23999</name>
</gene>
<proteinExistence type="predicted"/>
<dbReference type="Proteomes" id="UP001295423">
    <property type="component" value="Unassembled WGS sequence"/>
</dbReference>
<protein>
    <submittedName>
        <fullName evidence="1">Uncharacterized protein</fullName>
    </submittedName>
</protein>